<dbReference type="Proteomes" id="UP000183918">
    <property type="component" value="Unassembled WGS sequence"/>
</dbReference>
<organism evidence="2 3">
    <name type="scientific">Lachnobacterium bovis DSM 14045</name>
    <dbReference type="NCBI Taxonomy" id="1122142"/>
    <lineage>
        <taxon>Bacteria</taxon>
        <taxon>Bacillati</taxon>
        <taxon>Bacillota</taxon>
        <taxon>Clostridia</taxon>
        <taxon>Lachnospirales</taxon>
        <taxon>Lachnospiraceae</taxon>
        <taxon>Lachnobacterium</taxon>
    </lineage>
</organism>
<name>A0A1H3HLC8_9FIRM</name>
<sequence length="261" mass="29249">MAITTGFNSQSISMLFSQNQNNKTNTNSISSIYKLSSDYSTIKFGGYGQLVKSYINKVEGSSSSSKSKTKYEDVDTLARIKESLNIDKDNAKSTSVSKESNKTIVAVEEKADKLIKTAKELNSDNKIYDDSEKLNKKINEFVDNYNSLLKEKENIKSTTIDKSYENLVNATKSNEKLLKAVGITINEDKTLKIDDEVLKNADKDKLKVLFKDNASYGYSTRLNASMIQMNAKNEANKSNTYNFDGAYTNNYNSGSLFNYLI</sequence>
<dbReference type="AlphaFoldDB" id="A0A1H3HLC8"/>
<gene>
    <name evidence="2" type="ORF">SAMN02910414_00869</name>
</gene>
<dbReference type="EMBL" id="FNPG01000009">
    <property type="protein sequence ID" value="SDY15608.1"/>
    <property type="molecule type" value="Genomic_DNA"/>
</dbReference>
<dbReference type="STRING" id="1122142.SAMN02910414_00869"/>
<evidence type="ECO:0000313" key="3">
    <source>
        <dbReference type="Proteomes" id="UP000183918"/>
    </source>
</evidence>
<protein>
    <recommendedName>
        <fullName evidence="4">Flagellar hook-associated protein 2 C-terminus</fullName>
    </recommendedName>
</protein>
<feature type="coiled-coil region" evidence="1">
    <location>
        <begin position="104"/>
        <end position="151"/>
    </location>
</feature>
<dbReference type="RefSeq" id="WP_074716455.1">
    <property type="nucleotide sequence ID" value="NZ_FNPG01000009.1"/>
</dbReference>
<keyword evidence="1" id="KW-0175">Coiled coil</keyword>
<evidence type="ECO:0000256" key="1">
    <source>
        <dbReference type="SAM" id="Coils"/>
    </source>
</evidence>
<proteinExistence type="predicted"/>
<keyword evidence="3" id="KW-1185">Reference proteome</keyword>
<reference evidence="2 3" key="1">
    <citation type="submission" date="2016-10" db="EMBL/GenBank/DDBJ databases">
        <authorList>
            <person name="de Groot N.N."/>
        </authorList>
    </citation>
    <scope>NUCLEOTIDE SEQUENCE [LARGE SCALE GENOMIC DNA]</scope>
    <source>
        <strain evidence="2 3">DSM 14045</strain>
    </source>
</reference>
<dbReference type="OrthoDB" id="2045233at2"/>
<evidence type="ECO:0000313" key="2">
    <source>
        <dbReference type="EMBL" id="SDY15608.1"/>
    </source>
</evidence>
<accession>A0A1H3HLC8</accession>
<evidence type="ECO:0008006" key="4">
    <source>
        <dbReference type="Google" id="ProtNLM"/>
    </source>
</evidence>